<dbReference type="KEGG" id="bhc:JFL75_01235"/>
<protein>
    <submittedName>
        <fullName evidence="3">Tripartite tricarboxylate transporter permease</fullName>
    </submittedName>
</protein>
<name>A0A7T7XNH1_9SPIR</name>
<dbReference type="RefSeq" id="WP_215626874.1">
    <property type="nucleotide sequence ID" value="NZ_CP067089.2"/>
</dbReference>
<dbReference type="InterPro" id="IPR002823">
    <property type="entry name" value="DUF112_TM"/>
</dbReference>
<dbReference type="Proteomes" id="UP000595917">
    <property type="component" value="Chromosome"/>
</dbReference>
<feature type="transmembrane region" description="Helical" evidence="1">
    <location>
        <begin position="104"/>
        <end position="126"/>
    </location>
</feature>
<dbReference type="PANTHER" id="PTHR35342:SF5">
    <property type="entry name" value="TRICARBOXYLIC TRANSPORT PROTEIN"/>
    <property type="match status" value="1"/>
</dbReference>
<accession>A0A7T7XNH1</accession>
<reference evidence="3" key="1">
    <citation type="submission" date="2021-01" db="EMBL/GenBank/DDBJ databases">
        <title>Description of Breznakiella homolactica.</title>
        <authorList>
            <person name="Song Y."/>
            <person name="Brune A."/>
        </authorList>
    </citation>
    <scope>NUCLEOTIDE SEQUENCE</scope>
    <source>
        <strain evidence="3">RmG30</strain>
    </source>
</reference>
<sequence length="498" mass="52891">MNWDIFLQLLNPEVIGFSLFGTILGIIFSAIPGLNAAIGISLLLPVTYVLSPAAGVLMLGGIYMGGEYGGSITAILLNVPGAVENTATAWDGHPLALQGRSREALYLSIFASTFGGIVGVLCLVFFTPPLASISLKFGASEMLLVSLVGLSIVGSLAGKNIWKALFATALGLFIATIGTDSISGVRRMTFGIWPLSAGINLISMVMGFYCFGEMFKNIGQKKAATFEFKDIPIKRLTVLREMFAKWRVLIKSTVIGIFLGILPGIGGGTSNFVAYGEAKRSSKDPDSFGKGNIEGVIAAEASNNAVVGGACIPLLTLGIPGSLNAALVGAGLMMHGIIPGPDLFITRPDVAYVFMYGMIFVTIAMGLIGTFGIRFFNQILKVKMQYLIPLVLCFSIFGSFSINNSMFDVFVALIFGILGIVLRTFDIPLSPLMIGAVLSNLIELNYRRSVALAGSQGVSLPMFILGRPICLIVLGIFVLFVAVMVYSNIKKKKAAQAI</sequence>
<feature type="transmembrane region" description="Helical" evidence="1">
    <location>
        <begin position="462"/>
        <end position="486"/>
    </location>
</feature>
<feature type="transmembrane region" description="Helical" evidence="1">
    <location>
        <begin position="384"/>
        <end position="402"/>
    </location>
</feature>
<organism evidence="3 4">
    <name type="scientific">Breznakiella homolactica</name>
    <dbReference type="NCBI Taxonomy" id="2798577"/>
    <lineage>
        <taxon>Bacteria</taxon>
        <taxon>Pseudomonadati</taxon>
        <taxon>Spirochaetota</taxon>
        <taxon>Spirochaetia</taxon>
        <taxon>Spirochaetales</taxon>
        <taxon>Breznakiellaceae</taxon>
        <taxon>Breznakiella</taxon>
    </lineage>
</organism>
<feature type="transmembrane region" description="Helical" evidence="1">
    <location>
        <begin position="191"/>
        <end position="212"/>
    </location>
</feature>
<keyword evidence="1" id="KW-1133">Transmembrane helix</keyword>
<evidence type="ECO:0000313" key="3">
    <source>
        <dbReference type="EMBL" id="QQO09571.1"/>
    </source>
</evidence>
<feature type="transmembrane region" description="Helical" evidence="1">
    <location>
        <begin position="312"/>
        <end position="338"/>
    </location>
</feature>
<evidence type="ECO:0000259" key="2">
    <source>
        <dbReference type="Pfam" id="PF01970"/>
    </source>
</evidence>
<dbReference type="Pfam" id="PF01970">
    <property type="entry name" value="TctA"/>
    <property type="match status" value="1"/>
</dbReference>
<dbReference type="PANTHER" id="PTHR35342">
    <property type="entry name" value="TRICARBOXYLIC TRANSPORT PROTEIN"/>
    <property type="match status" value="1"/>
</dbReference>
<feature type="domain" description="DUF112" evidence="2">
    <location>
        <begin position="16"/>
        <end position="434"/>
    </location>
</feature>
<feature type="transmembrane region" description="Helical" evidence="1">
    <location>
        <begin position="138"/>
        <end position="157"/>
    </location>
</feature>
<feature type="transmembrane region" description="Helical" evidence="1">
    <location>
        <begin position="164"/>
        <end position="185"/>
    </location>
</feature>
<evidence type="ECO:0000313" key="4">
    <source>
        <dbReference type="Proteomes" id="UP000595917"/>
    </source>
</evidence>
<feature type="transmembrane region" description="Helical" evidence="1">
    <location>
        <begin position="409"/>
        <end position="442"/>
    </location>
</feature>
<keyword evidence="1" id="KW-0812">Transmembrane</keyword>
<gene>
    <name evidence="3" type="ORF">JFL75_01235</name>
</gene>
<feature type="transmembrane region" description="Helical" evidence="1">
    <location>
        <begin position="350"/>
        <end position="372"/>
    </location>
</feature>
<feature type="transmembrane region" description="Helical" evidence="1">
    <location>
        <begin position="248"/>
        <end position="266"/>
    </location>
</feature>
<proteinExistence type="predicted"/>
<dbReference type="AlphaFoldDB" id="A0A7T7XNH1"/>
<dbReference type="EMBL" id="CP067089">
    <property type="protein sequence ID" value="QQO09571.1"/>
    <property type="molecule type" value="Genomic_DNA"/>
</dbReference>
<keyword evidence="4" id="KW-1185">Reference proteome</keyword>
<evidence type="ECO:0000256" key="1">
    <source>
        <dbReference type="SAM" id="Phobius"/>
    </source>
</evidence>
<keyword evidence="1" id="KW-0472">Membrane</keyword>
<feature type="transmembrane region" description="Helical" evidence="1">
    <location>
        <begin position="12"/>
        <end position="31"/>
    </location>
</feature>
<feature type="transmembrane region" description="Helical" evidence="1">
    <location>
        <begin position="37"/>
        <end position="59"/>
    </location>
</feature>